<gene>
    <name evidence="2" type="primary">lbgA</name>
    <name evidence="2" type="ORF">NCTC1659_02089</name>
</gene>
<feature type="domain" description="Glycosyl transferase family 25" evidence="1">
    <location>
        <begin position="3"/>
        <end position="79"/>
    </location>
</feature>
<name>A0A377HWW7_9PAST</name>
<evidence type="ECO:0000259" key="1">
    <source>
        <dbReference type="Pfam" id="PF01755"/>
    </source>
</evidence>
<proteinExistence type="predicted"/>
<dbReference type="InterPro" id="IPR002654">
    <property type="entry name" value="Glyco_trans_25"/>
</dbReference>
<dbReference type="Proteomes" id="UP000254329">
    <property type="component" value="Unassembled WGS sequence"/>
</dbReference>
<dbReference type="GO" id="GO:0016757">
    <property type="term" value="F:glycosyltransferase activity"/>
    <property type="evidence" value="ECO:0007669"/>
    <property type="project" value="UniProtKB-KW"/>
</dbReference>
<accession>A0A377HWW7</accession>
<dbReference type="RefSeq" id="WP_174893308.1">
    <property type="nucleotide sequence ID" value="NZ_UGHF01000001.1"/>
</dbReference>
<evidence type="ECO:0000313" key="2">
    <source>
        <dbReference type="EMBL" id="STO60788.1"/>
    </source>
</evidence>
<dbReference type="Pfam" id="PF01755">
    <property type="entry name" value="Glyco_transf_25"/>
    <property type="match status" value="1"/>
</dbReference>
<keyword evidence="2" id="KW-0808">Transferase</keyword>
<organism evidence="2 3">
    <name type="scientific">Canicola haemoglobinophilus</name>
    <dbReference type="NCBI Taxonomy" id="733"/>
    <lineage>
        <taxon>Bacteria</taxon>
        <taxon>Pseudomonadati</taxon>
        <taxon>Pseudomonadota</taxon>
        <taxon>Gammaproteobacteria</taxon>
        <taxon>Pasteurellales</taxon>
        <taxon>Pasteurellaceae</taxon>
        <taxon>Canicola</taxon>
    </lineage>
</organism>
<sequence>MFHFFISDKNNHIRRNHIINEAKKLGILPNFYDAIMARNLSKEELFTLSTPDTFLTPGEIGCAASHLEALKLFLNNNTNQQSAISNQQSAISNQQSAISNQQSAISNQQSAISNQQSANHICFFFEDDIVFSDKFTPDLINEITDFISSLEKPSILVLFNSIYKKKKIKDFQTCNISVFSAHNLFYAYGYVINRKAAENILTIQTPIKFEIDAFKFYYWLSAVDLYCLNANLVEPAPTISELSEINDGHPRGYTKQRTIKKNKAFRLLYNQLSCKDKLSANIKRIQKALHKPFEKL</sequence>
<reference evidence="2 3" key="1">
    <citation type="submission" date="2018-06" db="EMBL/GenBank/DDBJ databases">
        <authorList>
            <consortium name="Pathogen Informatics"/>
            <person name="Doyle S."/>
        </authorList>
    </citation>
    <scope>NUCLEOTIDE SEQUENCE [LARGE SCALE GENOMIC DNA]</scope>
    <source>
        <strain evidence="2 3">NCTC1659</strain>
    </source>
</reference>
<dbReference type="EMBL" id="UGHF01000001">
    <property type="protein sequence ID" value="STO60788.1"/>
    <property type="molecule type" value="Genomic_DNA"/>
</dbReference>
<protein>
    <submittedName>
        <fullName evidence="2">Lipooligosaccharide galactosyltransferase I</fullName>
    </submittedName>
</protein>
<dbReference type="AlphaFoldDB" id="A0A377HWW7"/>
<keyword evidence="2" id="KW-0328">Glycosyltransferase</keyword>
<keyword evidence="3" id="KW-1185">Reference proteome</keyword>
<evidence type="ECO:0000313" key="3">
    <source>
        <dbReference type="Proteomes" id="UP000254329"/>
    </source>
</evidence>